<accession>A0A0D7AGW3</accession>
<dbReference type="InterPro" id="IPR006671">
    <property type="entry name" value="Cyclin_N"/>
</dbReference>
<dbReference type="GO" id="GO:0006357">
    <property type="term" value="P:regulation of transcription by RNA polymerase II"/>
    <property type="evidence" value="ECO:0007669"/>
    <property type="project" value="InterPro"/>
</dbReference>
<gene>
    <name evidence="3" type="ORF">FISHEDRAFT_38694</name>
</gene>
<dbReference type="InterPro" id="IPR036915">
    <property type="entry name" value="Cyclin-like_sf"/>
</dbReference>
<dbReference type="OrthoDB" id="25002at2759"/>
<evidence type="ECO:0000256" key="1">
    <source>
        <dbReference type="SAM" id="MobiDB-lite"/>
    </source>
</evidence>
<protein>
    <submittedName>
        <fullName evidence="3">Cyclin-like protein</fullName>
    </submittedName>
</protein>
<evidence type="ECO:0000313" key="3">
    <source>
        <dbReference type="EMBL" id="KIY50672.1"/>
    </source>
</evidence>
<evidence type="ECO:0000313" key="4">
    <source>
        <dbReference type="Proteomes" id="UP000054144"/>
    </source>
</evidence>
<dbReference type="GO" id="GO:0016538">
    <property type="term" value="F:cyclin-dependent protein serine/threonine kinase regulator activity"/>
    <property type="evidence" value="ECO:0007669"/>
    <property type="project" value="InterPro"/>
</dbReference>
<organism evidence="3 4">
    <name type="scientific">Fistulina hepatica ATCC 64428</name>
    <dbReference type="NCBI Taxonomy" id="1128425"/>
    <lineage>
        <taxon>Eukaryota</taxon>
        <taxon>Fungi</taxon>
        <taxon>Dikarya</taxon>
        <taxon>Basidiomycota</taxon>
        <taxon>Agaricomycotina</taxon>
        <taxon>Agaricomycetes</taxon>
        <taxon>Agaricomycetidae</taxon>
        <taxon>Agaricales</taxon>
        <taxon>Fistulinaceae</taxon>
        <taxon>Fistulina</taxon>
    </lineage>
</organism>
<dbReference type="AlphaFoldDB" id="A0A0D7AGW3"/>
<dbReference type="InterPro" id="IPR043198">
    <property type="entry name" value="Cyclin/Ssn8"/>
</dbReference>
<name>A0A0D7AGW3_9AGAR</name>
<dbReference type="CDD" id="cd20546">
    <property type="entry name" value="CYCLIN_SpCG1C_ScCTK2-like_rpt2"/>
    <property type="match status" value="1"/>
</dbReference>
<feature type="compositionally biased region" description="Low complexity" evidence="1">
    <location>
        <begin position="290"/>
        <end position="311"/>
    </location>
</feature>
<dbReference type="Pfam" id="PF00134">
    <property type="entry name" value="Cyclin_N"/>
    <property type="match status" value="1"/>
</dbReference>
<dbReference type="PANTHER" id="PTHR10026">
    <property type="entry name" value="CYCLIN"/>
    <property type="match status" value="1"/>
</dbReference>
<dbReference type="Gene3D" id="1.10.472.10">
    <property type="entry name" value="Cyclin-like"/>
    <property type="match status" value="2"/>
</dbReference>
<dbReference type="Proteomes" id="UP000054144">
    <property type="component" value="Unassembled WGS sequence"/>
</dbReference>
<evidence type="ECO:0000259" key="2">
    <source>
        <dbReference type="Pfam" id="PF00134"/>
    </source>
</evidence>
<reference evidence="3 4" key="1">
    <citation type="journal article" date="2015" name="Fungal Genet. Biol.">
        <title>Evolution of novel wood decay mechanisms in Agaricales revealed by the genome sequences of Fistulina hepatica and Cylindrobasidium torrendii.</title>
        <authorList>
            <person name="Floudas D."/>
            <person name="Held B.W."/>
            <person name="Riley R."/>
            <person name="Nagy L.G."/>
            <person name="Koehler G."/>
            <person name="Ransdell A.S."/>
            <person name="Younus H."/>
            <person name="Chow J."/>
            <person name="Chiniquy J."/>
            <person name="Lipzen A."/>
            <person name="Tritt A."/>
            <person name="Sun H."/>
            <person name="Haridas S."/>
            <person name="LaButti K."/>
            <person name="Ohm R.A."/>
            <person name="Kues U."/>
            <person name="Blanchette R.A."/>
            <person name="Grigoriev I.V."/>
            <person name="Minto R.E."/>
            <person name="Hibbett D.S."/>
        </authorList>
    </citation>
    <scope>NUCLEOTIDE SEQUENCE [LARGE SCALE GENOMIC DNA]</scope>
    <source>
        <strain evidence="3 4">ATCC 64428</strain>
    </source>
</reference>
<dbReference type="SUPFAM" id="SSF47954">
    <property type="entry name" value="Cyclin-like"/>
    <property type="match status" value="2"/>
</dbReference>
<feature type="domain" description="Cyclin N-terminal" evidence="2">
    <location>
        <begin position="38"/>
        <end position="168"/>
    </location>
</feature>
<keyword evidence="4" id="KW-1185">Reference proteome</keyword>
<feature type="region of interest" description="Disordered" evidence="1">
    <location>
        <begin position="289"/>
        <end position="323"/>
    </location>
</feature>
<sequence length="388" mass="43712">MEGTSQAPISSSKYFHPYFTPAEVESLSAKQRGKLSVSQEERIRQTACSFLETLGSRIGFPRRTIVTAQVLYHRFHLFFPRKDFNYVDVALAALYVSTKMNDTLKKPRELLALSYALRYPDLVAKSKNPAGEVDLDTMDPQARFIAVETDRQRLLGIERLIMETICFNFTSKVPFPYVIKLGKALRAPKILTKSAWRISIDVYRTLLPIQYPPHTIALGSIFVAALLATFEKPPAPESSDAEGYQVRNSHEIVAQLKDRGSWEEQFHAQVEDLEVIAHTVLDLLIHVAQSPQTNTSPRTPRTPSSPSTYPSPRDRQQLINPNTPLPYHADYLLRLKIALREHEHPQRPRQPLGTSDPSALYSGDDATMLGRSEGTIRFLFGPPGTLDS</sequence>
<proteinExistence type="predicted"/>
<dbReference type="EMBL" id="KN881675">
    <property type="protein sequence ID" value="KIY50672.1"/>
    <property type="molecule type" value="Genomic_DNA"/>
</dbReference>